<comment type="catalytic activity">
    <reaction evidence="2">
        <text>a quinone + NADH + 5 H(+)(in) = a quinol + NAD(+) + 4 H(+)(out)</text>
        <dbReference type="Rhea" id="RHEA:57888"/>
        <dbReference type="ChEBI" id="CHEBI:15378"/>
        <dbReference type="ChEBI" id="CHEBI:24646"/>
        <dbReference type="ChEBI" id="CHEBI:57540"/>
        <dbReference type="ChEBI" id="CHEBI:57945"/>
        <dbReference type="ChEBI" id="CHEBI:132124"/>
    </reaction>
</comment>
<keyword evidence="4" id="KW-1185">Reference proteome</keyword>
<proteinExistence type="inferred from homology"/>
<dbReference type="EMBL" id="JBGJLR010000006">
    <property type="protein sequence ID" value="MEZ2739309.1"/>
    <property type="molecule type" value="Genomic_DNA"/>
</dbReference>
<feature type="transmembrane region" description="Helical" evidence="2">
    <location>
        <begin position="31"/>
        <end position="49"/>
    </location>
</feature>
<dbReference type="NCBIfam" id="NF005164">
    <property type="entry name" value="PRK06638.1-4"/>
    <property type="match status" value="1"/>
</dbReference>
<reference evidence="3 4" key="1">
    <citation type="submission" date="2024-08" db="EMBL/GenBank/DDBJ databases">
        <authorList>
            <person name="Feng Z."/>
            <person name="Ronholm J."/>
        </authorList>
    </citation>
    <scope>NUCLEOTIDE SEQUENCE [LARGE SCALE GENOMIC DNA]</scope>
    <source>
        <strain evidence="3 4">4-AB0-8</strain>
    </source>
</reference>
<feature type="transmembrane region" description="Helical" evidence="2">
    <location>
        <begin position="6"/>
        <end position="24"/>
    </location>
</feature>
<protein>
    <recommendedName>
        <fullName evidence="2">NADH-quinone oxidoreductase subunit J</fullName>
        <ecNumber evidence="2">7.1.1.-</ecNumber>
    </recommendedName>
</protein>
<name>A0ABV4IBT8_9BURK</name>
<feature type="transmembrane region" description="Helical" evidence="2">
    <location>
        <begin position="55"/>
        <end position="79"/>
    </location>
</feature>
<organism evidence="3 4">
    <name type="scientific">Comamonas jiangduensis</name>
    <dbReference type="NCBI Taxonomy" id="1194168"/>
    <lineage>
        <taxon>Bacteria</taxon>
        <taxon>Pseudomonadati</taxon>
        <taxon>Pseudomonadota</taxon>
        <taxon>Betaproteobacteria</taxon>
        <taxon>Burkholderiales</taxon>
        <taxon>Comamonadaceae</taxon>
        <taxon>Comamonas</taxon>
    </lineage>
</organism>
<keyword evidence="2" id="KW-1003">Cell membrane</keyword>
<evidence type="ECO:0000313" key="3">
    <source>
        <dbReference type="EMBL" id="MEZ2739309.1"/>
    </source>
</evidence>
<dbReference type="PANTHER" id="PTHR33269:SF17">
    <property type="entry name" value="NADH-UBIQUINONE OXIDOREDUCTASE CHAIN 6"/>
    <property type="match status" value="1"/>
</dbReference>
<dbReference type="Pfam" id="PF00499">
    <property type="entry name" value="Oxidored_q3"/>
    <property type="match status" value="1"/>
</dbReference>
<evidence type="ECO:0000313" key="4">
    <source>
        <dbReference type="Proteomes" id="UP001567350"/>
    </source>
</evidence>
<keyword evidence="2" id="KW-1133">Transmembrane helix</keyword>
<dbReference type="GO" id="GO:0050136">
    <property type="term" value="F:NADH dehydrogenase (quinone) (non-electrogenic) activity"/>
    <property type="evidence" value="ECO:0007669"/>
    <property type="project" value="UniProtKB-EC"/>
</dbReference>
<dbReference type="PANTHER" id="PTHR33269">
    <property type="entry name" value="NADH-UBIQUINONE OXIDOREDUCTASE CHAIN 6"/>
    <property type="match status" value="1"/>
</dbReference>
<keyword evidence="2" id="KW-0812">Transmembrane</keyword>
<sequence>MDAKTGFFYLFAAVMLFAAFRVITSRNPVHAVLNLILAFSQAAGIWLLLKAEFLGIALVVVYLGAVMVLFMFVVMMLDIRIDRVRQGFWKHFPVAAFVGAVVALEMALVLMAGFGSVDEVKPVAELLGQQGEVLPYSNTQALGRLLYTQYLYPVEIAAVLLLVAMITAIALTLRKRKDTNKAINPAIQVRVRAADRISLVKMAATKAPVAPAATEGETAVEEKK</sequence>
<comment type="caution">
    <text evidence="3">The sequence shown here is derived from an EMBL/GenBank/DDBJ whole genome shotgun (WGS) entry which is preliminary data.</text>
</comment>
<dbReference type="EC" id="7.1.1.-" evidence="2"/>
<evidence type="ECO:0000256" key="1">
    <source>
        <dbReference type="ARBA" id="ARBA00005698"/>
    </source>
</evidence>
<comment type="subcellular location">
    <subcellularLocation>
        <location evidence="2">Cell membrane</location>
        <topology evidence="2">Multi-pass membrane protein</topology>
    </subcellularLocation>
</comment>
<keyword evidence="2" id="KW-0472">Membrane</keyword>
<gene>
    <name evidence="3" type="ORF">ACBP88_07505</name>
</gene>
<keyword evidence="3" id="KW-0560">Oxidoreductase</keyword>
<comment type="similarity">
    <text evidence="1 2">Belongs to the complex I subunit 6 family.</text>
</comment>
<evidence type="ECO:0000256" key="2">
    <source>
        <dbReference type="RuleBase" id="RU004429"/>
    </source>
</evidence>
<dbReference type="InterPro" id="IPR001457">
    <property type="entry name" value="NADH_UbQ/plastoQ_OxRdtase_su6"/>
</dbReference>
<comment type="function">
    <text evidence="2">NDH-1 shuttles electrons from NADH, via FMN and iron-sulfur (Fe-S) centers, to quinones in the respiratory chain. Couples the redox reaction to proton translocation (for every two electrons transferred, four hydrogen ions are translocated across the cytoplasmic membrane), and thus conserves the redox energy in a proton gradient.</text>
</comment>
<dbReference type="RefSeq" id="WP_219164007.1">
    <property type="nucleotide sequence ID" value="NZ_DAMCKS010000001.1"/>
</dbReference>
<dbReference type="Proteomes" id="UP001567350">
    <property type="component" value="Unassembled WGS sequence"/>
</dbReference>
<accession>A0ABV4IBT8</accession>
<keyword evidence="2" id="KW-0520">NAD</keyword>
<keyword evidence="2" id="KW-0874">Quinone</keyword>
<feature type="transmembrane region" description="Helical" evidence="2">
    <location>
        <begin position="150"/>
        <end position="173"/>
    </location>
</feature>
<feature type="transmembrane region" description="Helical" evidence="2">
    <location>
        <begin position="91"/>
        <end position="114"/>
    </location>
</feature>